<dbReference type="RefSeq" id="WP_379958354.1">
    <property type="nucleotide sequence ID" value="NZ_JAUYVI010000006.1"/>
</dbReference>
<dbReference type="Pfam" id="PF07310">
    <property type="entry name" value="PAS_5"/>
    <property type="match status" value="1"/>
</dbReference>
<protein>
    <submittedName>
        <fullName evidence="1">PAS domain-containing protein</fullName>
    </submittedName>
</protein>
<evidence type="ECO:0000313" key="2">
    <source>
        <dbReference type="Proteomes" id="UP001230156"/>
    </source>
</evidence>
<sequence>MDKPPSPDPARRKRPLTILPADCLDDLHDRRLQRLYDYWRERRTGAAMPTRAAIDPLDFRYILGYVTLVEVELAPRRYRFRLDGSILAMLSGMDYTGKYLDELGMPDYIDFVASSYDRVVDHLQPYAYRKQGAFDTKTFDEETVILPLGHAGTVSHLLVAVIPGDLAPAPGKMVI</sequence>
<dbReference type="Proteomes" id="UP001230156">
    <property type="component" value="Unassembled WGS sequence"/>
</dbReference>
<name>A0ABU0YSQ7_9PROT</name>
<dbReference type="InterPro" id="IPR009922">
    <property type="entry name" value="DUF1457"/>
</dbReference>
<keyword evidence="2" id="KW-1185">Reference proteome</keyword>
<dbReference type="EMBL" id="JAUYVI010000006">
    <property type="protein sequence ID" value="MDQ7249863.1"/>
    <property type="molecule type" value="Genomic_DNA"/>
</dbReference>
<reference evidence="2" key="1">
    <citation type="submission" date="2023-08" db="EMBL/GenBank/DDBJ databases">
        <title>Rhodospirillaceae gen. nov., a novel taxon isolated from the Yangtze River Yuezi River estuary sludge.</title>
        <authorList>
            <person name="Ruan L."/>
        </authorList>
    </citation>
    <scope>NUCLEOTIDE SEQUENCE [LARGE SCALE GENOMIC DNA]</scope>
    <source>
        <strain evidence="2">R-7</strain>
    </source>
</reference>
<accession>A0ABU0YSQ7</accession>
<gene>
    <name evidence="1" type="ORF">Q8A70_19395</name>
</gene>
<comment type="caution">
    <text evidence="1">The sequence shown here is derived from an EMBL/GenBank/DDBJ whole genome shotgun (WGS) entry which is preliminary data.</text>
</comment>
<organism evidence="1 2">
    <name type="scientific">Dongia sedimenti</name>
    <dbReference type="NCBI Taxonomy" id="3064282"/>
    <lineage>
        <taxon>Bacteria</taxon>
        <taxon>Pseudomonadati</taxon>
        <taxon>Pseudomonadota</taxon>
        <taxon>Alphaproteobacteria</taxon>
        <taxon>Rhodospirillales</taxon>
        <taxon>Dongiaceae</taxon>
        <taxon>Dongia</taxon>
    </lineage>
</organism>
<evidence type="ECO:0000313" key="1">
    <source>
        <dbReference type="EMBL" id="MDQ7249863.1"/>
    </source>
</evidence>
<proteinExistence type="predicted"/>